<reference evidence="2 3" key="1">
    <citation type="submission" date="2013-01" db="EMBL/GenBank/DDBJ databases">
        <title>The Genome Sequence of Clostridium bolteae 90B8.</title>
        <authorList>
            <consortium name="The Broad Institute Genome Sequencing Platform"/>
            <person name="Earl A."/>
            <person name="Ward D."/>
            <person name="Feldgarden M."/>
            <person name="Gevers D."/>
            <person name="Courvalin P."/>
            <person name="Lambert T."/>
            <person name="Walker B."/>
            <person name="Young S.K."/>
            <person name="Zeng Q."/>
            <person name="Gargeya S."/>
            <person name="Fitzgerald M."/>
            <person name="Haas B."/>
            <person name="Abouelleil A."/>
            <person name="Alvarado L."/>
            <person name="Arachchi H.M."/>
            <person name="Berlin A.M."/>
            <person name="Chapman S.B."/>
            <person name="Dewar J."/>
            <person name="Goldberg J."/>
            <person name="Griggs A."/>
            <person name="Gujja S."/>
            <person name="Hansen M."/>
            <person name="Howarth C."/>
            <person name="Imamovic A."/>
            <person name="Larimer J."/>
            <person name="McCowan C."/>
            <person name="Murphy C."/>
            <person name="Neiman D."/>
            <person name="Pearson M."/>
            <person name="Priest M."/>
            <person name="Roberts A."/>
            <person name="Saif S."/>
            <person name="Shea T."/>
            <person name="Sisk P."/>
            <person name="Sykes S."/>
            <person name="Wortman J."/>
            <person name="Nusbaum C."/>
            <person name="Birren B."/>
        </authorList>
    </citation>
    <scope>NUCLEOTIDE SEQUENCE [LARGE SCALE GENOMIC DNA]</scope>
    <source>
        <strain evidence="2 3">90B8</strain>
    </source>
</reference>
<dbReference type="Proteomes" id="UP000013041">
    <property type="component" value="Unassembled WGS sequence"/>
</dbReference>
<accession>N9ZCD8</accession>
<dbReference type="InterPro" id="IPR003692">
    <property type="entry name" value="Hydantoinase_B"/>
</dbReference>
<dbReference type="HOGENOM" id="CLU_020413_1_0_9"/>
<dbReference type="GO" id="GO:0017168">
    <property type="term" value="F:5-oxoprolinase (ATP-hydrolyzing) activity"/>
    <property type="evidence" value="ECO:0007669"/>
    <property type="project" value="TreeGrafter"/>
</dbReference>
<name>N9ZCD8_9FIRM</name>
<dbReference type="Pfam" id="PF02538">
    <property type="entry name" value="Hydantoinase_B"/>
    <property type="match status" value="1"/>
</dbReference>
<sequence>MMKKSDPIVMEVINNRLQSIANEMEDSLLKMAFSVIVKEMKDASTAIFDAKGRTIAQSAAMPCQLGFLSSSVPAILEDFPVSQAKEGDVYLQNDPFNGGSHIPDVTALTPIFYEGEVVAFAASMVHLADTGGIAPGVSTAATCVYQEGLCLPPVKFYDEGKPVKDIHEIIKQNVRIPDEVMGDLEAQVACGKVGIDRIQTLCDEYGKDVFLDTVEGLLDHSEALTRQALEEIPDGTYTFTGYIDNDGVEFDKQITLKLSVTIKGSDILFDFTGSSPQTKGPINCVKASTLSTIEYAVKVVTGGDSIPTNDGCFRMIQSILPEGSIVNAVKPAPTGSRGLTVQLLSSTCLGALAKAKPEMVNACSGAYAPLLYIGGYNPATQKSFVSNDNGMCGLGARPGKDGIDAISSDSQNVLAIPVEAFEMSGPLRVLKYGLADNSGGAGKYRGGLGSCKVIRLLDGEVSFTFRGDGFFVPPWGLFGGGAAKVGTGYIKRKNGDIIQIPSKGDYVLYAGDEIGYESAGGGGYGDPLERAPELVLQDVLDERVSYETAEQVYGVSIDRKTNTVDDAVTIVTRDDLRLKRGPIAWTYDRGILGKE</sequence>
<proteinExistence type="predicted"/>
<dbReference type="GO" id="GO:0006749">
    <property type="term" value="P:glutathione metabolic process"/>
    <property type="evidence" value="ECO:0007669"/>
    <property type="project" value="TreeGrafter"/>
</dbReference>
<organism evidence="2 3">
    <name type="scientific">Enterocloster bolteae 90B8</name>
    <dbReference type="NCBI Taxonomy" id="997897"/>
    <lineage>
        <taxon>Bacteria</taxon>
        <taxon>Bacillati</taxon>
        <taxon>Bacillota</taxon>
        <taxon>Clostridia</taxon>
        <taxon>Lachnospirales</taxon>
        <taxon>Lachnospiraceae</taxon>
        <taxon>Enterocloster</taxon>
    </lineage>
</organism>
<dbReference type="GO" id="GO:0005829">
    <property type="term" value="C:cytosol"/>
    <property type="evidence" value="ECO:0007669"/>
    <property type="project" value="TreeGrafter"/>
</dbReference>
<dbReference type="EMBL" id="AGYG01000021">
    <property type="protein sequence ID" value="ENZ37526.1"/>
    <property type="molecule type" value="Genomic_DNA"/>
</dbReference>
<dbReference type="AlphaFoldDB" id="N9ZCD8"/>
<evidence type="ECO:0000313" key="3">
    <source>
        <dbReference type="Proteomes" id="UP000013041"/>
    </source>
</evidence>
<protein>
    <recommendedName>
        <fullName evidence="1">Hydantoinase B/oxoprolinase domain-containing protein</fullName>
    </recommendedName>
</protein>
<dbReference type="InterPro" id="IPR045079">
    <property type="entry name" value="Oxoprolinase-like"/>
</dbReference>
<evidence type="ECO:0000259" key="1">
    <source>
        <dbReference type="Pfam" id="PF02538"/>
    </source>
</evidence>
<dbReference type="RefSeq" id="WP_002572775.1">
    <property type="nucleotide sequence ID" value="NZ_KB851154.1"/>
</dbReference>
<dbReference type="PANTHER" id="PTHR11365:SF23">
    <property type="entry name" value="HYPOTHETICAL 5-OXOPROLINASE (EUROFUNG)-RELATED"/>
    <property type="match status" value="1"/>
</dbReference>
<evidence type="ECO:0000313" key="2">
    <source>
        <dbReference type="EMBL" id="ENZ37526.1"/>
    </source>
</evidence>
<feature type="domain" description="Hydantoinase B/oxoprolinase" evidence="1">
    <location>
        <begin position="6"/>
        <end position="527"/>
    </location>
</feature>
<gene>
    <name evidence="2" type="ORF">HMPREF1097_03212</name>
</gene>
<comment type="caution">
    <text evidence="2">The sequence shown here is derived from an EMBL/GenBank/DDBJ whole genome shotgun (WGS) entry which is preliminary data.</text>
</comment>
<dbReference type="PANTHER" id="PTHR11365">
    <property type="entry name" value="5-OXOPROLINASE RELATED"/>
    <property type="match status" value="1"/>
</dbReference>
<dbReference type="PATRIC" id="fig|997897.5.peg.3395"/>